<feature type="domain" description="Class II aldolase/adducin N-terminal" evidence="4">
    <location>
        <begin position="7"/>
        <end position="163"/>
    </location>
</feature>
<dbReference type="GO" id="GO:0019323">
    <property type="term" value="P:pentose catabolic process"/>
    <property type="evidence" value="ECO:0007669"/>
    <property type="project" value="TreeGrafter"/>
</dbReference>
<dbReference type="InterPro" id="IPR036409">
    <property type="entry name" value="Aldolase_II/adducin_N_sf"/>
</dbReference>
<dbReference type="PANTHER" id="PTHR22789">
    <property type="entry name" value="FUCULOSE PHOSPHATE ALDOLASE"/>
    <property type="match status" value="1"/>
</dbReference>
<evidence type="ECO:0000256" key="1">
    <source>
        <dbReference type="ARBA" id="ARBA00001947"/>
    </source>
</evidence>
<reference evidence="5" key="1">
    <citation type="journal article" date="2014" name="Front. Microbiol.">
        <title>High frequency of phylogenetically diverse reductive dehalogenase-homologous genes in deep subseafloor sedimentary metagenomes.</title>
        <authorList>
            <person name="Kawai M."/>
            <person name="Futagami T."/>
            <person name="Toyoda A."/>
            <person name="Takaki Y."/>
            <person name="Nishi S."/>
            <person name="Hori S."/>
            <person name="Arai W."/>
            <person name="Tsubouchi T."/>
            <person name="Morono Y."/>
            <person name="Uchiyama I."/>
            <person name="Ito T."/>
            <person name="Fujiyama A."/>
            <person name="Inagaki F."/>
            <person name="Takami H."/>
        </authorList>
    </citation>
    <scope>NUCLEOTIDE SEQUENCE</scope>
    <source>
        <strain evidence="5">Expedition CK06-06</strain>
    </source>
</reference>
<evidence type="ECO:0000256" key="3">
    <source>
        <dbReference type="ARBA" id="ARBA00022833"/>
    </source>
</evidence>
<sequence>MLEELREEVWRMNLELPKNRLVSMTSGNVSARDKETNYVIIKPSGMNYDDLKPSHMVVIDLKGKVIEGALKPSVDTSTHLYIYQHRDDVNGVVHTHSNYASSFAALGRPIPVYLTAMADEFGGPIPVGDYAQLPESNGQDGHKVNLEERSKHSRVVEKKKMEVRFLGSNCWKIKEKKREEGSRGNNT</sequence>
<dbReference type="PANTHER" id="PTHR22789:SF8">
    <property type="entry name" value="L-RIBULOSE-5-PHOSPHATE 4-EPIMERASE SGBE"/>
    <property type="match status" value="1"/>
</dbReference>
<dbReference type="GO" id="GO:0005829">
    <property type="term" value="C:cytosol"/>
    <property type="evidence" value="ECO:0007669"/>
    <property type="project" value="TreeGrafter"/>
</dbReference>
<evidence type="ECO:0000256" key="2">
    <source>
        <dbReference type="ARBA" id="ARBA00022723"/>
    </source>
</evidence>
<comment type="cofactor">
    <cofactor evidence="1">
        <name>Zn(2+)</name>
        <dbReference type="ChEBI" id="CHEBI:29105"/>
    </cofactor>
</comment>
<keyword evidence="2" id="KW-0479">Metal-binding</keyword>
<dbReference type="InterPro" id="IPR050197">
    <property type="entry name" value="Aldolase_class_II_sugar_metab"/>
</dbReference>
<dbReference type="AlphaFoldDB" id="X1PID6"/>
<protein>
    <recommendedName>
        <fullName evidence="4">Class II aldolase/adducin N-terminal domain-containing protein</fullName>
    </recommendedName>
</protein>
<dbReference type="Gene3D" id="3.40.225.10">
    <property type="entry name" value="Class II aldolase/adducin N-terminal domain"/>
    <property type="match status" value="1"/>
</dbReference>
<dbReference type="Pfam" id="PF00596">
    <property type="entry name" value="Aldolase_II"/>
    <property type="match status" value="1"/>
</dbReference>
<evidence type="ECO:0000259" key="4">
    <source>
        <dbReference type="SMART" id="SM01007"/>
    </source>
</evidence>
<dbReference type="EMBL" id="BARV01016764">
    <property type="protein sequence ID" value="GAI30634.1"/>
    <property type="molecule type" value="Genomic_DNA"/>
</dbReference>
<comment type="caution">
    <text evidence="5">The sequence shown here is derived from an EMBL/GenBank/DDBJ whole genome shotgun (WGS) entry which is preliminary data.</text>
</comment>
<keyword evidence="3" id="KW-0862">Zinc</keyword>
<dbReference type="SMART" id="SM01007">
    <property type="entry name" value="Aldolase_II"/>
    <property type="match status" value="1"/>
</dbReference>
<proteinExistence type="predicted"/>
<gene>
    <name evidence="5" type="ORF">S06H3_28695</name>
</gene>
<evidence type="ECO:0000313" key="5">
    <source>
        <dbReference type="EMBL" id="GAI30634.1"/>
    </source>
</evidence>
<dbReference type="GO" id="GO:0016832">
    <property type="term" value="F:aldehyde-lyase activity"/>
    <property type="evidence" value="ECO:0007669"/>
    <property type="project" value="TreeGrafter"/>
</dbReference>
<accession>X1PID6</accession>
<organism evidence="5">
    <name type="scientific">marine sediment metagenome</name>
    <dbReference type="NCBI Taxonomy" id="412755"/>
    <lineage>
        <taxon>unclassified sequences</taxon>
        <taxon>metagenomes</taxon>
        <taxon>ecological metagenomes</taxon>
    </lineage>
</organism>
<dbReference type="InterPro" id="IPR001303">
    <property type="entry name" value="Aldolase_II/adducin_N"/>
</dbReference>
<dbReference type="GO" id="GO:0046872">
    <property type="term" value="F:metal ion binding"/>
    <property type="evidence" value="ECO:0007669"/>
    <property type="project" value="UniProtKB-KW"/>
</dbReference>
<dbReference type="SUPFAM" id="SSF53639">
    <property type="entry name" value="AraD/HMP-PK domain-like"/>
    <property type="match status" value="1"/>
</dbReference>
<name>X1PID6_9ZZZZ</name>